<gene>
    <name evidence="4" type="ORF">M5K25_013204</name>
</gene>
<dbReference type="Gene3D" id="2.130.10.10">
    <property type="entry name" value="YVTN repeat-like/Quinoprotein amine dehydrogenase"/>
    <property type="match status" value="3"/>
</dbReference>
<accession>A0ABD0USP7</accession>
<comment type="caution">
    <text evidence="4">The sequence shown here is derived from an EMBL/GenBank/DDBJ whole genome shotgun (WGS) entry which is preliminary data.</text>
</comment>
<organism evidence="4 5">
    <name type="scientific">Dendrobium thyrsiflorum</name>
    <name type="common">Pinecone-like raceme dendrobium</name>
    <name type="synonym">Orchid</name>
    <dbReference type="NCBI Taxonomy" id="117978"/>
    <lineage>
        <taxon>Eukaryota</taxon>
        <taxon>Viridiplantae</taxon>
        <taxon>Streptophyta</taxon>
        <taxon>Embryophyta</taxon>
        <taxon>Tracheophyta</taxon>
        <taxon>Spermatophyta</taxon>
        <taxon>Magnoliopsida</taxon>
        <taxon>Liliopsida</taxon>
        <taxon>Asparagales</taxon>
        <taxon>Orchidaceae</taxon>
        <taxon>Epidendroideae</taxon>
        <taxon>Malaxideae</taxon>
        <taxon>Dendrobiinae</taxon>
        <taxon>Dendrobium</taxon>
    </lineage>
</organism>
<feature type="compositionally biased region" description="Acidic residues" evidence="2">
    <location>
        <begin position="11"/>
        <end position="25"/>
    </location>
</feature>
<dbReference type="PANTHER" id="PTHR13211:SF0">
    <property type="entry name" value="TELOMERASE CAJAL BODY PROTEIN 1"/>
    <property type="match status" value="1"/>
</dbReference>
<dbReference type="Pfam" id="PF00400">
    <property type="entry name" value="WD40"/>
    <property type="match status" value="2"/>
</dbReference>
<feature type="repeat" description="WD" evidence="1">
    <location>
        <begin position="67"/>
        <end position="98"/>
    </location>
</feature>
<dbReference type="PROSITE" id="PS50082">
    <property type="entry name" value="WD_REPEATS_2"/>
    <property type="match status" value="1"/>
</dbReference>
<evidence type="ECO:0000313" key="5">
    <source>
        <dbReference type="Proteomes" id="UP001552299"/>
    </source>
</evidence>
<feature type="region of interest" description="Disordered" evidence="2">
    <location>
        <begin position="1"/>
        <end position="35"/>
    </location>
</feature>
<dbReference type="InterPro" id="IPR001680">
    <property type="entry name" value="WD40_rpt"/>
</dbReference>
<reference evidence="4 5" key="1">
    <citation type="journal article" date="2024" name="Plant Biotechnol. J.">
        <title>Dendrobium thyrsiflorum genome and its molecular insights into genes involved in important horticultural traits.</title>
        <authorList>
            <person name="Chen B."/>
            <person name="Wang J.Y."/>
            <person name="Zheng P.J."/>
            <person name="Li K.L."/>
            <person name="Liang Y.M."/>
            <person name="Chen X.F."/>
            <person name="Zhang C."/>
            <person name="Zhao X."/>
            <person name="He X."/>
            <person name="Zhang G.Q."/>
            <person name="Liu Z.J."/>
            <person name="Xu Q."/>
        </authorList>
    </citation>
    <scope>NUCLEOTIDE SEQUENCE [LARGE SCALE GENOMIC DNA]</scope>
    <source>
        <strain evidence="4">GZMU011</strain>
    </source>
</reference>
<dbReference type="InterPro" id="IPR036322">
    <property type="entry name" value="WD40_repeat_dom_sf"/>
</dbReference>
<proteinExistence type="predicted"/>
<dbReference type="InterPro" id="IPR015943">
    <property type="entry name" value="WD40/YVTN_repeat-like_dom_sf"/>
</dbReference>
<dbReference type="EMBL" id="JANQDX010000011">
    <property type="protein sequence ID" value="KAL0915751.1"/>
    <property type="molecule type" value="Genomic_DNA"/>
</dbReference>
<dbReference type="PANTHER" id="PTHR13211">
    <property type="entry name" value="TELOMERASE CAJAL BODY PROTEIN 1"/>
    <property type="match status" value="1"/>
</dbReference>
<evidence type="ECO:0008006" key="6">
    <source>
        <dbReference type="Google" id="ProtNLM"/>
    </source>
</evidence>
<dbReference type="SUPFAM" id="SSF50978">
    <property type="entry name" value="WD40 repeat-like"/>
    <property type="match status" value="1"/>
</dbReference>
<feature type="transmembrane region" description="Helical" evidence="3">
    <location>
        <begin position="435"/>
        <end position="461"/>
    </location>
</feature>
<dbReference type="InterPro" id="IPR051150">
    <property type="entry name" value="SWT21/TCAB1_mRNA_Telomere"/>
</dbReference>
<dbReference type="SMART" id="SM00320">
    <property type="entry name" value="WD40"/>
    <property type="match status" value="5"/>
</dbReference>
<dbReference type="Proteomes" id="UP001552299">
    <property type="component" value="Unassembled WGS sequence"/>
</dbReference>
<evidence type="ECO:0000313" key="4">
    <source>
        <dbReference type="EMBL" id="KAL0915751.1"/>
    </source>
</evidence>
<keyword evidence="3" id="KW-0812">Transmembrane</keyword>
<evidence type="ECO:0000256" key="3">
    <source>
        <dbReference type="SAM" id="Phobius"/>
    </source>
</evidence>
<feature type="compositionally biased region" description="Basic and acidic residues" evidence="2">
    <location>
        <begin position="1"/>
        <end position="10"/>
    </location>
</feature>
<keyword evidence="5" id="KW-1185">Reference proteome</keyword>
<dbReference type="AlphaFoldDB" id="A0ABD0USP7"/>
<protein>
    <recommendedName>
        <fullName evidence="6">Telomerase Cajal body protein 1</fullName>
    </recommendedName>
</protein>
<keyword evidence="3" id="KW-0472">Membrane</keyword>
<evidence type="ECO:0000256" key="1">
    <source>
        <dbReference type="PROSITE-ProRule" id="PRU00221"/>
    </source>
</evidence>
<name>A0ABD0USP7_DENTH</name>
<keyword evidence="1" id="KW-0853">WD repeat</keyword>
<evidence type="ECO:0000256" key="2">
    <source>
        <dbReference type="SAM" id="MobiDB-lite"/>
    </source>
</evidence>
<sequence>MEEEKQHDILEEGEIGTAVEEEEEQEKSNAINGASTESFFEPHSWPVFRFDIPPRRTYHFSQQFRGGSNHQNFLKSVKWSPDGSSFLTSSDDQCLRLFYLPEDAYFNPGKLEECQISQDSYSSTLTVNEAEMIYDYCWYPYMSTLDPATCVFVSTTRDHPIHLWDTISGELRGTYRAYDAMDEITAALSVSFNTCGAKLFAGYDKHIRVFDVHRPGRDFEQYSLAKVDAGSLGIASSIAFSPTYSGMLAVGSYSQTTALYAETNMELLYVLHGQMGGITQVQFSKDGNYLYTGGRKDPYILCWDIRNTVGVLYKKMVNHIRLVGSFKAKVPITLPSVFTQQILFRLYRSSESTNQRISFDIEPSGRHLGTGGQDGIVQIYDLQSGEWVSGFQAASDTVNCFSFHPSVPLAATSSGNRRFIMPGNVEDSYSLSVPMLIISFGSQLMGSFVTLVAFGLAAIAISDDENCASIWMFSGSREAEDDLAKRE</sequence>
<keyword evidence="3" id="KW-1133">Transmembrane helix</keyword>